<evidence type="ECO:0000256" key="1">
    <source>
        <dbReference type="SAM" id="MobiDB-lite"/>
    </source>
</evidence>
<feature type="compositionally biased region" description="Basic and acidic residues" evidence="1">
    <location>
        <begin position="11"/>
        <end position="23"/>
    </location>
</feature>
<sequence>MTSTEFSSYHPLDDLLKATDKAKPNTPSAEKGNQPKPQNVRGSDMHNPNAPISMTEMDRIRKHVSDRWNIPAGAKDAANLIIEIRVSVQPDGTVTDAQIINAPLMADSFWQAAADSARRAVRLASPLPIPRDKYDQFRDFVLTFNPKQMVQGR</sequence>
<accession>A4TVV5</accession>
<evidence type="ECO:0000313" key="2">
    <source>
        <dbReference type="EMBL" id="CAM74762.1"/>
    </source>
</evidence>
<reference evidence="2" key="1">
    <citation type="journal article" date="2007" name="J. Bacteriol.">
        <title>Comparative genome analysis of four magnetotactic bacteria reveals a complex set of group-specific genes implicated in magnetosome biomineralization and function.</title>
        <authorList>
            <person name="Richter M."/>
            <person name="Kube M."/>
            <person name="Bazylinski D.A."/>
            <person name="Lombardot T."/>
            <person name="Gloeckner F.O."/>
            <person name="Reinhardt R."/>
            <person name="Schueler D."/>
        </authorList>
    </citation>
    <scope>NUCLEOTIDE SEQUENCE</scope>
    <source>
        <strain evidence="2">MSR-1</strain>
    </source>
</reference>
<dbReference type="SUPFAM" id="SSF74653">
    <property type="entry name" value="TolA/TonB C-terminal domain"/>
    <property type="match status" value="1"/>
</dbReference>
<dbReference type="AlphaFoldDB" id="A4TVV5"/>
<dbReference type="EMBL" id="CU459003">
    <property type="protein sequence ID" value="CAM74762.1"/>
    <property type="molecule type" value="Genomic_DNA"/>
</dbReference>
<organism evidence="2">
    <name type="scientific">Magnetospirillum gryphiswaldense</name>
    <dbReference type="NCBI Taxonomy" id="55518"/>
    <lineage>
        <taxon>Bacteria</taxon>
        <taxon>Pseudomonadati</taxon>
        <taxon>Pseudomonadota</taxon>
        <taxon>Alphaproteobacteria</taxon>
        <taxon>Rhodospirillales</taxon>
        <taxon>Rhodospirillaceae</taxon>
        <taxon>Magnetospirillum</taxon>
    </lineage>
</organism>
<protein>
    <submittedName>
        <fullName evidence="2">TolA, tolA protein</fullName>
    </submittedName>
</protein>
<feature type="region of interest" description="Disordered" evidence="1">
    <location>
        <begin position="1"/>
        <end position="56"/>
    </location>
</feature>
<dbReference type="Pfam" id="PF13103">
    <property type="entry name" value="TonB_2"/>
    <property type="match status" value="1"/>
</dbReference>
<name>A4TVV5_9PROT</name>
<dbReference type="Gene3D" id="3.30.1150.10">
    <property type="match status" value="1"/>
</dbReference>
<proteinExistence type="predicted"/>
<gene>
    <name evidence="2" type="ORF">MGR_1796</name>
</gene>